<feature type="domain" description="HTH gntR-type" evidence="4">
    <location>
        <begin position="27"/>
        <end position="97"/>
    </location>
</feature>
<organism evidence="5 6">
    <name type="scientific">Mameliella alba</name>
    <dbReference type="NCBI Taxonomy" id="561184"/>
    <lineage>
        <taxon>Bacteria</taxon>
        <taxon>Pseudomonadati</taxon>
        <taxon>Pseudomonadota</taxon>
        <taxon>Alphaproteobacteria</taxon>
        <taxon>Rhodobacterales</taxon>
        <taxon>Roseobacteraceae</taxon>
        <taxon>Mameliella</taxon>
    </lineage>
</organism>
<name>A0A0B3S4T4_9RHOB</name>
<dbReference type="InterPro" id="IPR036390">
    <property type="entry name" value="WH_DNA-bd_sf"/>
</dbReference>
<accession>A0A0B3S4T4</accession>
<keyword evidence="1" id="KW-0805">Transcription regulation</keyword>
<dbReference type="Pfam" id="PF07729">
    <property type="entry name" value="FCD"/>
    <property type="match status" value="1"/>
</dbReference>
<dbReference type="RefSeq" id="WP_052244663.1">
    <property type="nucleotide sequence ID" value="NZ_BMGQ01000011.1"/>
</dbReference>
<dbReference type="InterPro" id="IPR011711">
    <property type="entry name" value="GntR_C"/>
</dbReference>
<dbReference type="PRINTS" id="PR00035">
    <property type="entry name" value="HTHGNTR"/>
</dbReference>
<protein>
    <submittedName>
        <fullName evidence="5">Regulatory protein, GntR:Bacterial regulatory protein, GntR</fullName>
    </submittedName>
</protein>
<evidence type="ECO:0000313" key="6">
    <source>
        <dbReference type="Proteomes" id="UP000030960"/>
    </source>
</evidence>
<dbReference type="SMART" id="SM00895">
    <property type="entry name" value="FCD"/>
    <property type="match status" value="1"/>
</dbReference>
<proteinExistence type="predicted"/>
<keyword evidence="3" id="KW-0804">Transcription</keyword>
<evidence type="ECO:0000256" key="2">
    <source>
        <dbReference type="ARBA" id="ARBA00023125"/>
    </source>
</evidence>
<evidence type="ECO:0000259" key="4">
    <source>
        <dbReference type="PROSITE" id="PS50949"/>
    </source>
</evidence>
<dbReference type="SMART" id="SM00345">
    <property type="entry name" value="HTH_GNTR"/>
    <property type="match status" value="1"/>
</dbReference>
<dbReference type="GO" id="GO:0003677">
    <property type="term" value="F:DNA binding"/>
    <property type="evidence" value="ECO:0007669"/>
    <property type="project" value="UniProtKB-KW"/>
</dbReference>
<dbReference type="CDD" id="cd07377">
    <property type="entry name" value="WHTH_GntR"/>
    <property type="match status" value="1"/>
</dbReference>
<dbReference type="Gene3D" id="1.20.120.530">
    <property type="entry name" value="GntR ligand-binding domain-like"/>
    <property type="match status" value="1"/>
</dbReference>
<keyword evidence="2" id="KW-0238">DNA-binding</keyword>
<dbReference type="PANTHER" id="PTHR43537">
    <property type="entry name" value="TRANSCRIPTIONAL REGULATOR, GNTR FAMILY"/>
    <property type="match status" value="1"/>
</dbReference>
<dbReference type="PROSITE" id="PS50949">
    <property type="entry name" value="HTH_GNTR"/>
    <property type="match status" value="1"/>
</dbReference>
<accession>A0A225PXY0</accession>
<keyword evidence="6" id="KW-1185">Reference proteome</keyword>
<dbReference type="OrthoDB" id="8155773at2"/>
<sequence length="250" mass="27536">MAKNQARKKDTKPAVSSNLNLGPVKIPRAADVLANQLRDEIVGGRLADGEMLPNERELAETSGLSRSSVRDALRMLELEGLIVTKQGRNGGSRVCKPGRDTIVKTVSLFISSQRTRRASLVEARGAIEPTAAMLAAKHRTEEDIARIRSLHEAMAEGVDDLDRFLRGNIDWHMAIVDASHNDLLIAFMESISHSVYDVTNDETLNPPEVRREVVAIHGRITEAIEQQNPSEAKRLMDGHVNAYAEFLGIS</sequence>
<dbReference type="InterPro" id="IPR000524">
    <property type="entry name" value="Tscrpt_reg_HTH_GntR"/>
</dbReference>
<reference evidence="5 6" key="1">
    <citation type="submission" date="2014-10" db="EMBL/GenBank/DDBJ databases">
        <title>Genome sequence of Ponticoccus sp. strain UMTAT08 isolated from clonal culture of toxic dinoflagellate Alexandrium tamiyavanichii.</title>
        <authorList>
            <person name="Gan H.Y."/>
            <person name="Muhd D.-D."/>
            <person name="Mohd Noor M.E."/>
            <person name="Yeong Y.S."/>
            <person name="Usup G."/>
        </authorList>
    </citation>
    <scope>NUCLEOTIDE SEQUENCE [LARGE SCALE GENOMIC DNA]</scope>
    <source>
        <strain evidence="5 6">UMTAT08</strain>
    </source>
</reference>
<dbReference type="SUPFAM" id="SSF48008">
    <property type="entry name" value="GntR ligand-binding domain-like"/>
    <property type="match status" value="1"/>
</dbReference>
<dbReference type="PANTHER" id="PTHR43537:SF5">
    <property type="entry name" value="UXU OPERON TRANSCRIPTIONAL REGULATOR"/>
    <property type="match status" value="1"/>
</dbReference>
<dbReference type="Proteomes" id="UP000030960">
    <property type="component" value="Unassembled WGS sequence"/>
</dbReference>
<dbReference type="Gene3D" id="1.10.10.10">
    <property type="entry name" value="Winged helix-like DNA-binding domain superfamily/Winged helix DNA-binding domain"/>
    <property type="match status" value="1"/>
</dbReference>
<dbReference type="InterPro" id="IPR036388">
    <property type="entry name" value="WH-like_DNA-bd_sf"/>
</dbReference>
<evidence type="ECO:0000256" key="1">
    <source>
        <dbReference type="ARBA" id="ARBA00023015"/>
    </source>
</evidence>
<evidence type="ECO:0000313" key="5">
    <source>
        <dbReference type="EMBL" id="KHQ51706.1"/>
    </source>
</evidence>
<gene>
    <name evidence="5" type="ORF">OA50_03869</name>
</gene>
<dbReference type="SUPFAM" id="SSF46785">
    <property type="entry name" value="Winged helix' DNA-binding domain"/>
    <property type="match status" value="1"/>
</dbReference>
<evidence type="ECO:0000256" key="3">
    <source>
        <dbReference type="ARBA" id="ARBA00023163"/>
    </source>
</evidence>
<dbReference type="GO" id="GO:0003700">
    <property type="term" value="F:DNA-binding transcription factor activity"/>
    <property type="evidence" value="ECO:0007669"/>
    <property type="project" value="InterPro"/>
</dbReference>
<dbReference type="Pfam" id="PF00392">
    <property type="entry name" value="GntR"/>
    <property type="match status" value="1"/>
</dbReference>
<dbReference type="EMBL" id="JSUQ01000016">
    <property type="protein sequence ID" value="KHQ51706.1"/>
    <property type="molecule type" value="Genomic_DNA"/>
</dbReference>
<comment type="caution">
    <text evidence="5">The sequence shown here is derived from an EMBL/GenBank/DDBJ whole genome shotgun (WGS) entry which is preliminary data.</text>
</comment>
<dbReference type="AlphaFoldDB" id="A0A0B3S4T4"/>
<dbReference type="GeneID" id="66502577"/>
<dbReference type="InterPro" id="IPR008920">
    <property type="entry name" value="TF_FadR/GntR_C"/>
</dbReference>